<evidence type="ECO:0000256" key="1">
    <source>
        <dbReference type="SAM" id="SignalP"/>
    </source>
</evidence>
<evidence type="ECO:0000313" key="3">
    <source>
        <dbReference type="EMBL" id="SQI99809.1"/>
    </source>
</evidence>
<organism evidence="3 4">
    <name type="scientific">Fusobacterium ulcerans</name>
    <dbReference type="NCBI Taxonomy" id="861"/>
    <lineage>
        <taxon>Bacteria</taxon>
        <taxon>Fusobacteriati</taxon>
        <taxon>Fusobacteriota</taxon>
        <taxon>Fusobacteriia</taxon>
        <taxon>Fusobacteriales</taxon>
        <taxon>Fusobacteriaceae</taxon>
        <taxon>Fusobacterium</taxon>
    </lineage>
</organism>
<gene>
    <name evidence="3" type="ORF">NCTC12112_00260</name>
</gene>
<dbReference type="GO" id="GO:0003824">
    <property type="term" value="F:catalytic activity"/>
    <property type="evidence" value="ECO:0007669"/>
    <property type="project" value="InterPro"/>
</dbReference>
<evidence type="ECO:0000313" key="4">
    <source>
        <dbReference type="Proteomes" id="UP000249008"/>
    </source>
</evidence>
<feature type="signal peptide" evidence="1">
    <location>
        <begin position="1"/>
        <end position="18"/>
    </location>
</feature>
<feature type="chain" id="PRO_5043444017" evidence="1">
    <location>
        <begin position="19"/>
        <end position="285"/>
    </location>
</feature>
<dbReference type="Proteomes" id="UP000249008">
    <property type="component" value="Chromosome 1"/>
</dbReference>
<name>A0AAX2J7Q0_9FUSO</name>
<feature type="domain" description="Endonuclease/exonuclease/phosphatase" evidence="2">
    <location>
        <begin position="38"/>
        <end position="273"/>
    </location>
</feature>
<dbReference type="EMBL" id="LS483487">
    <property type="protein sequence ID" value="SQI99809.1"/>
    <property type="molecule type" value="Genomic_DNA"/>
</dbReference>
<dbReference type="Pfam" id="PF03372">
    <property type="entry name" value="Exo_endo_phos"/>
    <property type="match status" value="1"/>
</dbReference>
<dbReference type="InterPro" id="IPR051916">
    <property type="entry name" value="GPI-anchor_lipid_remodeler"/>
</dbReference>
<dbReference type="GO" id="GO:0016020">
    <property type="term" value="C:membrane"/>
    <property type="evidence" value="ECO:0007669"/>
    <property type="project" value="GOC"/>
</dbReference>
<dbReference type="InterPro" id="IPR005135">
    <property type="entry name" value="Endo/exonuclease/phosphatase"/>
</dbReference>
<dbReference type="PANTHER" id="PTHR14859:SF15">
    <property type="entry name" value="ENDONUCLEASE_EXONUCLEASE_PHOSPHATASE DOMAIN-CONTAINING PROTEIN"/>
    <property type="match status" value="1"/>
</dbReference>
<dbReference type="PANTHER" id="PTHR14859">
    <property type="entry name" value="CALCOFLUOR WHITE HYPERSENSITIVE PROTEIN PRECURSOR"/>
    <property type="match status" value="1"/>
</dbReference>
<dbReference type="GeneID" id="78454858"/>
<dbReference type="Gene3D" id="3.60.10.10">
    <property type="entry name" value="Endonuclease/exonuclease/phosphatase"/>
    <property type="match status" value="1"/>
</dbReference>
<dbReference type="RefSeq" id="WP_005979051.1">
    <property type="nucleotide sequence ID" value="NZ_CABKNW010000004.1"/>
</dbReference>
<evidence type="ECO:0000259" key="2">
    <source>
        <dbReference type="Pfam" id="PF03372"/>
    </source>
</evidence>
<dbReference type="SUPFAM" id="SSF56219">
    <property type="entry name" value="DNase I-like"/>
    <property type="match status" value="1"/>
</dbReference>
<keyword evidence="1" id="KW-0732">Signal</keyword>
<dbReference type="InterPro" id="IPR036691">
    <property type="entry name" value="Endo/exonu/phosph_ase_sf"/>
</dbReference>
<accession>A0AAX2J7Q0</accession>
<sequence length="285" mass="32198">MKKALALLFVILSVVSFAETKVLYNKKITKNNPKMKIMTYNIAAGANNFKVDLKVTAETIKKVNPDIVAIQEVDRNTNRSGKIDQAQILADLTGYNMVFGKTIDHDGGDYGIAILSKHPILSQQSLILPSFPNGDTTSPGYEQRIALITQIEVPGFEVPITFINTHLDWHEDPAVRLQQIRTINEITLDMRGIKILAGDFNDTVNSVIGKEMERYWVSVFDDKIDHRTWPAVNPEVAIDQIYLNKAQVWEAKTYVPNKENEKDGIQWNKVSDHIPVIVDLKLLEQ</sequence>
<proteinExistence type="predicted"/>
<dbReference type="KEGG" id="ful:C4N20_08550"/>
<dbReference type="GO" id="GO:0006506">
    <property type="term" value="P:GPI anchor biosynthetic process"/>
    <property type="evidence" value="ECO:0007669"/>
    <property type="project" value="TreeGrafter"/>
</dbReference>
<reference evidence="3 4" key="1">
    <citation type="submission" date="2018-06" db="EMBL/GenBank/DDBJ databases">
        <authorList>
            <consortium name="Pathogen Informatics"/>
            <person name="Doyle S."/>
        </authorList>
    </citation>
    <scope>NUCLEOTIDE SEQUENCE [LARGE SCALE GENOMIC DNA]</scope>
    <source>
        <strain evidence="3 4">NCTC12112</strain>
    </source>
</reference>
<protein>
    <submittedName>
        <fullName evidence="3">Uncharacterized protein conserved in bacteria</fullName>
    </submittedName>
</protein>
<dbReference type="AlphaFoldDB" id="A0AAX2J7Q0"/>